<dbReference type="PROSITE" id="PS50297">
    <property type="entry name" value="ANK_REP_REGION"/>
    <property type="match status" value="1"/>
</dbReference>
<evidence type="ECO:0000259" key="8">
    <source>
        <dbReference type="PROSITE" id="PS51299"/>
    </source>
</evidence>
<dbReference type="PANTHER" id="PTHR43828:SF15">
    <property type="entry name" value="TRANSCRIPTION FACTOR MBP1"/>
    <property type="match status" value="1"/>
</dbReference>
<keyword evidence="1" id="KW-0677">Repeat</keyword>
<evidence type="ECO:0000256" key="2">
    <source>
        <dbReference type="ARBA" id="ARBA00022969"/>
    </source>
</evidence>
<protein>
    <submittedName>
        <fullName evidence="9">Apses-domain-containing protein</fullName>
    </submittedName>
</protein>
<dbReference type="PANTHER" id="PTHR43828">
    <property type="entry name" value="ASPARAGINASE"/>
    <property type="match status" value="1"/>
</dbReference>
<dbReference type="AlphaFoldDB" id="A0A9P4TUF6"/>
<comment type="caution">
    <text evidence="9">The sequence shown here is derived from an EMBL/GenBank/DDBJ whole genome shotgun (WGS) entry which is preliminary data.</text>
</comment>
<proteinExistence type="predicted"/>
<evidence type="ECO:0000313" key="10">
    <source>
        <dbReference type="Proteomes" id="UP000800235"/>
    </source>
</evidence>
<dbReference type="InterPro" id="IPR051642">
    <property type="entry name" value="SWI6-like"/>
</dbReference>
<dbReference type="GO" id="GO:0001228">
    <property type="term" value="F:DNA-binding transcription activator activity, RNA polymerase II-specific"/>
    <property type="evidence" value="ECO:0007669"/>
    <property type="project" value="UniProtKB-ARBA"/>
</dbReference>
<dbReference type="SUPFAM" id="SSF48403">
    <property type="entry name" value="Ankyrin repeat"/>
    <property type="match status" value="1"/>
</dbReference>
<evidence type="ECO:0000256" key="5">
    <source>
        <dbReference type="PROSITE-ProRule" id="PRU00023"/>
    </source>
</evidence>
<dbReference type="InterPro" id="IPR018004">
    <property type="entry name" value="KilA/APSES_HTH"/>
</dbReference>
<keyword evidence="4" id="KW-0183">Conidiation</keyword>
<evidence type="ECO:0000256" key="1">
    <source>
        <dbReference type="ARBA" id="ARBA00022737"/>
    </source>
</evidence>
<evidence type="ECO:0000313" key="9">
    <source>
        <dbReference type="EMBL" id="KAF2424891.1"/>
    </source>
</evidence>
<evidence type="ECO:0000256" key="7">
    <source>
        <dbReference type="SAM" id="MobiDB-lite"/>
    </source>
</evidence>
<keyword evidence="10" id="KW-1185">Reference proteome</keyword>
<sequence>MRRRADDYINATHILKAAAYDKPARTRILEREVQKGLHEKVQGGYGKYQGTWIPLPAGRALAERNGVLEKLLAIFDFVPGDRSPPPAPKHATAASNRPRVPRQPAAGRRMAQPASQLSEDRYDVASVGQYAEEETPDNVTVISDMMDDDPYSQYGNSKKRKRGVDQMSQQDQMHQIWADQLLDYFMLLESEDSLPGPPEPPPGVDLDRPIDEKGHSALHWAAAMGDIEVVKTLIASGARIDCLSNNLDTPLMRAVMFTNNFDKQTMAKLVRILSPTVARTDWFGSTVFHHIAATTSSKNKYLSARYYMDTIINVLSETWIPESITQLLDMQDKDGDTAVMIAARYGARKCVRALLARNVQVGIPNIAGETADELVHELNARRRTHQAGRASSSPFPSESRAINGDKSHPINGGGGGPVLIPPPQFQSQTANALMTRNVPNIIERCKALAQAYETEFEVKTEEEREIEQVMQNRYRECESLKRVLADLEPQLHLLNSIPEDVNLAEEEELRQLEAEALALIEMDNLEDLRKNIRQSMVNGTTSTSNGVVNNLDSRALAQKISIAMAERQRLVRDIVAGMGSAGLGEKQEGYKRLIRGAIGVKEDEIEGMLDEVLNELEEEVRERNAMKEG</sequence>
<keyword evidence="6" id="KW-0175">Coiled coil</keyword>
<evidence type="ECO:0000256" key="6">
    <source>
        <dbReference type="SAM" id="Coils"/>
    </source>
</evidence>
<dbReference type="Pfam" id="PF13637">
    <property type="entry name" value="Ank_4"/>
    <property type="match status" value="1"/>
</dbReference>
<dbReference type="Gene3D" id="3.10.260.10">
    <property type="entry name" value="Transcription regulator HTH, APSES-type DNA-binding domain"/>
    <property type="match status" value="1"/>
</dbReference>
<dbReference type="GO" id="GO:0033309">
    <property type="term" value="C:SBF transcription complex"/>
    <property type="evidence" value="ECO:0007669"/>
    <property type="project" value="TreeGrafter"/>
</dbReference>
<dbReference type="PROSITE" id="PS50088">
    <property type="entry name" value="ANK_REPEAT"/>
    <property type="match status" value="1"/>
</dbReference>
<dbReference type="GO" id="GO:0048315">
    <property type="term" value="P:conidium formation"/>
    <property type="evidence" value="ECO:0007669"/>
    <property type="project" value="UniProtKB-KW"/>
</dbReference>
<gene>
    <name evidence="9" type="ORF">EJ08DRAFT_652216</name>
</gene>
<dbReference type="InterPro" id="IPR003163">
    <property type="entry name" value="Tscrpt_reg_HTH_APSES-type"/>
</dbReference>
<dbReference type="InterPro" id="IPR036887">
    <property type="entry name" value="HTH_APSES_sf"/>
</dbReference>
<dbReference type="Gene3D" id="1.25.40.20">
    <property type="entry name" value="Ankyrin repeat-containing domain"/>
    <property type="match status" value="1"/>
</dbReference>
<feature type="region of interest" description="Disordered" evidence="7">
    <location>
        <begin position="384"/>
        <end position="414"/>
    </location>
</feature>
<dbReference type="InterPro" id="IPR002110">
    <property type="entry name" value="Ankyrin_rpt"/>
</dbReference>
<feature type="domain" description="HTH APSES-type" evidence="8">
    <location>
        <begin position="1"/>
        <end position="86"/>
    </location>
</feature>
<reference evidence="9" key="1">
    <citation type="journal article" date="2020" name="Stud. Mycol.">
        <title>101 Dothideomycetes genomes: a test case for predicting lifestyles and emergence of pathogens.</title>
        <authorList>
            <person name="Haridas S."/>
            <person name="Albert R."/>
            <person name="Binder M."/>
            <person name="Bloem J."/>
            <person name="Labutti K."/>
            <person name="Salamov A."/>
            <person name="Andreopoulos B."/>
            <person name="Baker S."/>
            <person name="Barry K."/>
            <person name="Bills G."/>
            <person name="Bluhm B."/>
            <person name="Cannon C."/>
            <person name="Castanera R."/>
            <person name="Culley D."/>
            <person name="Daum C."/>
            <person name="Ezra D."/>
            <person name="Gonzalez J."/>
            <person name="Henrissat B."/>
            <person name="Kuo A."/>
            <person name="Liang C."/>
            <person name="Lipzen A."/>
            <person name="Lutzoni F."/>
            <person name="Magnuson J."/>
            <person name="Mondo S."/>
            <person name="Nolan M."/>
            <person name="Ohm R."/>
            <person name="Pangilinan J."/>
            <person name="Park H.-J."/>
            <person name="Ramirez L."/>
            <person name="Alfaro M."/>
            <person name="Sun H."/>
            <person name="Tritt A."/>
            <person name="Yoshinaga Y."/>
            <person name="Zwiers L.-H."/>
            <person name="Turgeon B."/>
            <person name="Goodwin S."/>
            <person name="Spatafora J."/>
            <person name="Crous P."/>
            <person name="Grigoriev I."/>
        </authorList>
    </citation>
    <scope>NUCLEOTIDE SEQUENCE</scope>
    <source>
        <strain evidence="9">CBS 130266</strain>
    </source>
</reference>
<organism evidence="9 10">
    <name type="scientific">Tothia fuscella</name>
    <dbReference type="NCBI Taxonomy" id="1048955"/>
    <lineage>
        <taxon>Eukaryota</taxon>
        <taxon>Fungi</taxon>
        <taxon>Dikarya</taxon>
        <taxon>Ascomycota</taxon>
        <taxon>Pezizomycotina</taxon>
        <taxon>Dothideomycetes</taxon>
        <taxon>Pleosporomycetidae</taxon>
        <taxon>Venturiales</taxon>
        <taxon>Cylindrosympodiaceae</taxon>
        <taxon>Tothia</taxon>
    </lineage>
</organism>
<dbReference type="SMART" id="SM00248">
    <property type="entry name" value="ANK"/>
    <property type="match status" value="3"/>
</dbReference>
<dbReference type="OrthoDB" id="6718656at2759"/>
<dbReference type="Pfam" id="PF04383">
    <property type="entry name" value="KilA-N"/>
    <property type="match status" value="1"/>
</dbReference>
<dbReference type="GO" id="GO:0030907">
    <property type="term" value="C:MBF transcription complex"/>
    <property type="evidence" value="ECO:0007669"/>
    <property type="project" value="TreeGrafter"/>
</dbReference>
<keyword evidence="3 5" id="KW-0040">ANK repeat</keyword>
<feature type="repeat" description="ANK" evidence="5">
    <location>
        <begin position="213"/>
        <end position="245"/>
    </location>
</feature>
<evidence type="ECO:0000256" key="3">
    <source>
        <dbReference type="ARBA" id="ARBA00023043"/>
    </source>
</evidence>
<dbReference type="SMART" id="SM01252">
    <property type="entry name" value="KilA-N"/>
    <property type="match status" value="1"/>
</dbReference>
<feature type="region of interest" description="Disordered" evidence="7">
    <location>
        <begin position="81"/>
        <end position="122"/>
    </location>
</feature>
<dbReference type="SUPFAM" id="SSF54616">
    <property type="entry name" value="DNA-binding domain of Mlu1-box binding protein MBP1"/>
    <property type="match status" value="1"/>
</dbReference>
<dbReference type="GO" id="GO:0003677">
    <property type="term" value="F:DNA binding"/>
    <property type="evidence" value="ECO:0007669"/>
    <property type="project" value="InterPro"/>
</dbReference>
<dbReference type="InterPro" id="IPR036770">
    <property type="entry name" value="Ankyrin_rpt-contain_sf"/>
</dbReference>
<accession>A0A9P4TUF6</accession>
<dbReference type="PROSITE" id="PS51299">
    <property type="entry name" value="HTH_APSES"/>
    <property type="match status" value="1"/>
</dbReference>
<dbReference type="Proteomes" id="UP000800235">
    <property type="component" value="Unassembled WGS sequence"/>
</dbReference>
<dbReference type="Pfam" id="PF00023">
    <property type="entry name" value="Ank"/>
    <property type="match status" value="1"/>
</dbReference>
<dbReference type="GO" id="GO:0030435">
    <property type="term" value="P:sporulation resulting in formation of a cellular spore"/>
    <property type="evidence" value="ECO:0007669"/>
    <property type="project" value="UniProtKB-KW"/>
</dbReference>
<name>A0A9P4TUF6_9PEZI</name>
<keyword evidence="2" id="KW-0749">Sporulation</keyword>
<evidence type="ECO:0000256" key="4">
    <source>
        <dbReference type="ARBA" id="ARBA00023321"/>
    </source>
</evidence>
<feature type="coiled-coil region" evidence="6">
    <location>
        <begin position="602"/>
        <end position="629"/>
    </location>
</feature>
<dbReference type="EMBL" id="MU007072">
    <property type="protein sequence ID" value="KAF2424891.1"/>
    <property type="molecule type" value="Genomic_DNA"/>
</dbReference>